<dbReference type="EMBL" id="JAUEPT010000011">
    <property type="protein sequence ID" value="KAK0447509.1"/>
    <property type="molecule type" value="Genomic_DNA"/>
</dbReference>
<dbReference type="Pfam" id="PF14214">
    <property type="entry name" value="Helitron_like_N"/>
    <property type="match status" value="1"/>
</dbReference>
<sequence>MYHDKRFQTDPSFPFVAFSHEQIKASTTGGYLLAKKEKFHEITDRIMRLDENTLTSISERLKEGKHVVPQTDSEKDCFQLLNDLDHVAYKVSGSLTSKKYMRNKIYSLMAAEGAPSWYITFAPTDHKHPISLYWADQDLKFSPIPKLERDRIVAITGNPVAAARFFDFMVRLFVDHVMRPDSPEPGAYGKATSYYGSVEQ</sequence>
<comment type="caution">
    <text evidence="2">The sequence shown here is derived from an EMBL/GenBank/DDBJ whole genome shotgun (WGS) entry which is preliminary data.</text>
</comment>
<accession>A0AA39JRQ4</accession>
<reference evidence="2" key="1">
    <citation type="submission" date="2023-06" db="EMBL/GenBank/DDBJ databases">
        <authorList>
            <consortium name="Lawrence Berkeley National Laboratory"/>
            <person name="Ahrendt S."/>
            <person name="Sahu N."/>
            <person name="Indic B."/>
            <person name="Wong-Bajracharya J."/>
            <person name="Merenyi Z."/>
            <person name="Ke H.-M."/>
            <person name="Monk M."/>
            <person name="Kocsube S."/>
            <person name="Drula E."/>
            <person name="Lipzen A."/>
            <person name="Balint B."/>
            <person name="Henrissat B."/>
            <person name="Andreopoulos B."/>
            <person name="Martin F.M."/>
            <person name="Harder C.B."/>
            <person name="Rigling D."/>
            <person name="Ford K.L."/>
            <person name="Foster G.D."/>
            <person name="Pangilinan J."/>
            <person name="Papanicolaou A."/>
            <person name="Barry K."/>
            <person name="LaButti K."/>
            <person name="Viragh M."/>
            <person name="Koriabine M."/>
            <person name="Yan M."/>
            <person name="Riley R."/>
            <person name="Champramary S."/>
            <person name="Plett K.L."/>
            <person name="Tsai I.J."/>
            <person name="Slot J."/>
            <person name="Sipos G."/>
            <person name="Plett J."/>
            <person name="Nagy L.G."/>
            <person name="Grigoriev I.V."/>
        </authorList>
    </citation>
    <scope>NUCLEOTIDE SEQUENCE</scope>
    <source>
        <strain evidence="2">FPL87.14</strain>
    </source>
</reference>
<name>A0AA39JRQ4_9AGAR</name>
<dbReference type="InterPro" id="IPR025476">
    <property type="entry name" value="Helitron_helicase-like"/>
</dbReference>
<evidence type="ECO:0000313" key="2">
    <source>
        <dbReference type="EMBL" id="KAK0447509.1"/>
    </source>
</evidence>
<feature type="non-terminal residue" evidence="2">
    <location>
        <position position="200"/>
    </location>
</feature>
<evidence type="ECO:0000259" key="1">
    <source>
        <dbReference type="Pfam" id="PF14214"/>
    </source>
</evidence>
<proteinExistence type="predicted"/>
<keyword evidence="3" id="KW-1185">Reference proteome</keyword>
<organism evidence="2 3">
    <name type="scientific">Armillaria borealis</name>
    <dbReference type="NCBI Taxonomy" id="47425"/>
    <lineage>
        <taxon>Eukaryota</taxon>
        <taxon>Fungi</taxon>
        <taxon>Dikarya</taxon>
        <taxon>Basidiomycota</taxon>
        <taxon>Agaricomycotina</taxon>
        <taxon>Agaricomycetes</taxon>
        <taxon>Agaricomycetidae</taxon>
        <taxon>Agaricales</taxon>
        <taxon>Marasmiineae</taxon>
        <taxon>Physalacriaceae</taxon>
        <taxon>Armillaria</taxon>
    </lineage>
</organism>
<dbReference type="AlphaFoldDB" id="A0AA39JRQ4"/>
<gene>
    <name evidence="2" type="ORF">EV421DRAFT_1680099</name>
</gene>
<protein>
    <recommendedName>
        <fullName evidence="1">Helitron helicase-like domain-containing protein</fullName>
    </recommendedName>
</protein>
<dbReference type="Proteomes" id="UP001175226">
    <property type="component" value="Unassembled WGS sequence"/>
</dbReference>
<feature type="domain" description="Helitron helicase-like" evidence="1">
    <location>
        <begin position="3"/>
        <end position="199"/>
    </location>
</feature>
<evidence type="ECO:0000313" key="3">
    <source>
        <dbReference type="Proteomes" id="UP001175226"/>
    </source>
</evidence>